<keyword evidence="2" id="KW-1185">Reference proteome</keyword>
<dbReference type="InterPro" id="IPR012543">
    <property type="entry name" value="DUF1694"/>
</dbReference>
<dbReference type="SUPFAM" id="SSF160515">
    <property type="entry name" value="YueI-like"/>
    <property type="match status" value="1"/>
</dbReference>
<accession>A0ABS6K0M7</accession>
<sequence length="127" mass="14390">MSKNKLEEIIQHGIYGKPELLPEERKLFLGTISERVYLALTNNQVRKRGIYSEAETVMKQNKDVHMYINGSLSYPSYSNYVQAANKSSVPFTIVNDNRESPLGVVLAASKALDKQGDLFIEDDDFDM</sequence>
<name>A0ABS6K0M7_9BACI</name>
<evidence type="ECO:0000313" key="1">
    <source>
        <dbReference type="EMBL" id="MBU9724210.1"/>
    </source>
</evidence>
<dbReference type="EMBL" id="JAHQCR010000088">
    <property type="protein sequence ID" value="MBU9724210.1"/>
    <property type="molecule type" value="Genomic_DNA"/>
</dbReference>
<dbReference type="Gene3D" id="3.30.1330.30">
    <property type="match status" value="1"/>
</dbReference>
<dbReference type="InterPro" id="IPR029064">
    <property type="entry name" value="Ribosomal_eL30-like_sf"/>
</dbReference>
<protein>
    <submittedName>
        <fullName evidence="1">YueI family protein</fullName>
    </submittedName>
</protein>
<dbReference type="PIRSF" id="PIRSF034303">
    <property type="entry name" value="DUF1694"/>
    <property type="match status" value="1"/>
</dbReference>
<dbReference type="Proteomes" id="UP000790580">
    <property type="component" value="Unassembled WGS sequence"/>
</dbReference>
<organism evidence="1 2">
    <name type="scientific">Evansella alkalicola</name>
    <dbReference type="NCBI Taxonomy" id="745819"/>
    <lineage>
        <taxon>Bacteria</taxon>
        <taxon>Bacillati</taxon>
        <taxon>Bacillota</taxon>
        <taxon>Bacilli</taxon>
        <taxon>Bacillales</taxon>
        <taxon>Bacillaceae</taxon>
        <taxon>Evansella</taxon>
    </lineage>
</organism>
<comment type="caution">
    <text evidence="1">The sequence shown here is derived from an EMBL/GenBank/DDBJ whole genome shotgun (WGS) entry which is preliminary data.</text>
</comment>
<proteinExistence type="predicted"/>
<dbReference type="RefSeq" id="WP_176371350.1">
    <property type="nucleotide sequence ID" value="NZ_JAHQCR010000088.1"/>
</dbReference>
<evidence type="ECO:0000313" key="2">
    <source>
        <dbReference type="Proteomes" id="UP000790580"/>
    </source>
</evidence>
<gene>
    <name evidence="1" type="ORF">KS407_22565</name>
</gene>
<dbReference type="Pfam" id="PF07997">
    <property type="entry name" value="DUF1694"/>
    <property type="match status" value="1"/>
</dbReference>
<reference evidence="1 2" key="1">
    <citation type="submission" date="2021-06" db="EMBL/GenBank/DDBJ databases">
        <title>Bacillus sp. RD4P76, an endophyte from a halophyte.</title>
        <authorList>
            <person name="Sun J.-Q."/>
        </authorList>
    </citation>
    <scope>NUCLEOTIDE SEQUENCE [LARGE SCALE GENOMIC DNA]</scope>
    <source>
        <strain evidence="1 2">JCM 17098</strain>
    </source>
</reference>